<dbReference type="EMBL" id="CP009654">
    <property type="protein sequence ID" value="APC96854.1"/>
    <property type="molecule type" value="Genomic_DNA"/>
</dbReference>
<dbReference type="AlphaFoldDB" id="A0A1J0KT77"/>
<protein>
    <submittedName>
        <fullName evidence="1">Uncharacterized protein</fullName>
    </submittedName>
</protein>
<evidence type="ECO:0000313" key="2">
    <source>
        <dbReference type="Proteomes" id="UP000182521"/>
    </source>
</evidence>
<dbReference type="InterPro" id="IPR015943">
    <property type="entry name" value="WD40/YVTN_repeat-like_dom_sf"/>
</dbReference>
<sequence>MKNAFFNLIMANSKTKDIACLYNPKAGAFEDLKTPDKLTGFIGCFHADYQCYAYKDKSGHIKLFGGRMGQGAKEIDLGIKETGKPVKFITINNNIYFYCYAGGEGGEFLYRFSFDDGWKLVLKGERIISLAPYSQKLEDICLLTIGFNDAEGGYTAKFYISYDNGITWSLNNDDVRSLSVGSNSLINIDKSSSGIYGSSAESNYVFHRENDGFWMGTMECNSDDGYSAMYTQNEYVYLATKNNKQYISTNREDVKLVSDISVDDLPHYLFNKNDVVVYSKNSQRFYRSENKGLPATYKQHNSLSLIDGGTAYLNSIQQITSSEGSIVLIDKGLTTNKVYLSEDFGAKWKDITKPLIDKLGDVDYVINYAWGS</sequence>
<organism evidence="1 2">
    <name type="scientific">Francisella frigiditurris</name>
    <dbReference type="NCBI Taxonomy" id="1542390"/>
    <lineage>
        <taxon>Bacteria</taxon>
        <taxon>Pseudomonadati</taxon>
        <taxon>Pseudomonadota</taxon>
        <taxon>Gammaproteobacteria</taxon>
        <taxon>Thiotrichales</taxon>
        <taxon>Francisellaceae</taxon>
        <taxon>Francisella</taxon>
    </lineage>
</organism>
<name>A0A1J0KT77_9GAMM</name>
<dbReference type="KEGG" id="frc:KX01_639"/>
<gene>
    <name evidence="1" type="ORF">KX01_639</name>
</gene>
<reference evidence="2" key="1">
    <citation type="submission" date="2014-10" db="EMBL/GenBank/DDBJ databases">
        <authorList>
            <person name="Kuske C.R."/>
            <person name="Challacombe J.F."/>
            <person name="Daligault H.E."/>
            <person name="Davenport K.W."/>
            <person name="Johnson S.L."/>
            <person name="Siddaramappa S."/>
            <person name="Petersen J.M."/>
        </authorList>
    </citation>
    <scope>NUCLEOTIDE SEQUENCE [LARGE SCALE GENOMIC DNA]</scope>
    <source>
        <strain evidence="2">CA97-1460</strain>
    </source>
</reference>
<proteinExistence type="predicted"/>
<dbReference type="Gene3D" id="2.130.10.10">
    <property type="entry name" value="YVTN repeat-like/Quinoprotein amine dehydrogenase"/>
    <property type="match status" value="1"/>
</dbReference>
<accession>A0A1J0KT77</accession>
<dbReference type="RefSeq" id="WP_071663610.1">
    <property type="nucleotide sequence ID" value="NZ_CP009654.1"/>
</dbReference>
<dbReference type="SUPFAM" id="SSF110296">
    <property type="entry name" value="Oligoxyloglucan reducing end-specific cellobiohydrolase"/>
    <property type="match status" value="1"/>
</dbReference>
<keyword evidence="2" id="KW-1185">Reference proteome</keyword>
<evidence type="ECO:0000313" key="1">
    <source>
        <dbReference type="EMBL" id="APC96854.1"/>
    </source>
</evidence>
<dbReference type="Proteomes" id="UP000182521">
    <property type="component" value="Chromosome"/>
</dbReference>